<name>F0LKA5_THEBM</name>
<dbReference type="Proteomes" id="UP000007478">
    <property type="component" value="Chromosome"/>
</dbReference>
<reference evidence="1 2" key="1">
    <citation type="journal article" date="2011" name="J. Bacteriol.">
        <title>Complete genome sequence of the hyperthermophilic, piezophilic, heterotrophic, and carboxydotrophic archaeon Thermococcus barophilus MP.</title>
        <authorList>
            <person name="Vannier P."/>
            <person name="Marteinsson V.T."/>
            <person name="Fridjonsson O.H."/>
            <person name="Oger P."/>
            <person name="Jebbar M."/>
        </authorList>
    </citation>
    <scope>NUCLEOTIDE SEQUENCE [LARGE SCALE GENOMIC DNA]</scope>
    <source>
        <strain evidence="2">DSM 11836 / MP</strain>
    </source>
</reference>
<accession>F0LKA5</accession>
<dbReference type="OrthoDB" id="97152at2157"/>
<protein>
    <submittedName>
        <fullName evidence="1">Uncharacterized protein</fullName>
    </submittedName>
</protein>
<sequence>MLFGKLISPRYHLRIWKLKFEKEKIKEGLRLRSIKFIEFHDNSYDAELKVDSLLASAVNEKYVYLMKFDDGNLLVISKKPLTKEGILKQDAYLVRDEATLKKLILSQSSKKAQILMEFQPFIVWFPIAVILVYLSKRISTLEFLLAFGGYFVIKKLLRILEYYILGVLQRIGKR</sequence>
<evidence type="ECO:0000313" key="1">
    <source>
        <dbReference type="EMBL" id="ADT83563.1"/>
    </source>
</evidence>
<keyword evidence="2" id="KW-1185">Reference proteome</keyword>
<dbReference type="AlphaFoldDB" id="F0LKA5"/>
<dbReference type="HOGENOM" id="CLU_1582981_0_0_2"/>
<dbReference type="GeneID" id="10040904"/>
<gene>
    <name evidence="1" type="ordered locus">TERMP_00586</name>
</gene>
<organism evidence="1 2">
    <name type="scientific">Thermococcus barophilus (strain DSM 11836 / MP)</name>
    <dbReference type="NCBI Taxonomy" id="391623"/>
    <lineage>
        <taxon>Archaea</taxon>
        <taxon>Methanobacteriati</taxon>
        <taxon>Methanobacteriota</taxon>
        <taxon>Thermococci</taxon>
        <taxon>Thermococcales</taxon>
        <taxon>Thermococcaceae</taxon>
        <taxon>Thermococcus</taxon>
    </lineage>
</organism>
<dbReference type="EMBL" id="CP002372">
    <property type="protein sequence ID" value="ADT83563.1"/>
    <property type="molecule type" value="Genomic_DNA"/>
</dbReference>
<dbReference type="RefSeq" id="WP_013466861.1">
    <property type="nucleotide sequence ID" value="NC_014804.1"/>
</dbReference>
<dbReference type="KEGG" id="tba:TERMP_00586"/>
<evidence type="ECO:0000313" key="2">
    <source>
        <dbReference type="Proteomes" id="UP000007478"/>
    </source>
</evidence>
<proteinExistence type="predicted"/>
<dbReference type="eggNOG" id="arCOG07080">
    <property type="taxonomic scope" value="Archaea"/>
</dbReference>
<dbReference type="PATRIC" id="fig|391623.17.peg.587"/>